<proteinExistence type="inferred from homology"/>
<dbReference type="Pfam" id="PF01547">
    <property type="entry name" value="SBP_bac_1"/>
    <property type="match status" value="1"/>
</dbReference>
<evidence type="ECO:0000256" key="3">
    <source>
        <dbReference type="ARBA" id="ARBA00022729"/>
    </source>
</evidence>
<dbReference type="RefSeq" id="WP_220204184.1">
    <property type="nucleotide sequence ID" value="NZ_BNJK01000001.1"/>
</dbReference>
<evidence type="ECO:0000256" key="2">
    <source>
        <dbReference type="ARBA" id="ARBA00022448"/>
    </source>
</evidence>
<accession>A0A8J3MZR7</accession>
<dbReference type="AlphaFoldDB" id="A0A8J3MZR7"/>
<dbReference type="SUPFAM" id="SSF53850">
    <property type="entry name" value="Periplasmic binding protein-like II"/>
    <property type="match status" value="1"/>
</dbReference>
<organism evidence="4 5">
    <name type="scientific">Reticulibacter mediterranei</name>
    <dbReference type="NCBI Taxonomy" id="2778369"/>
    <lineage>
        <taxon>Bacteria</taxon>
        <taxon>Bacillati</taxon>
        <taxon>Chloroflexota</taxon>
        <taxon>Ktedonobacteria</taxon>
        <taxon>Ktedonobacterales</taxon>
        <taxon>Reticulibacteraceae</taxon>
        <taxon>Reticulibacter</taxon>
    </lineage>
</organism>
<dbReference type="Proteomes" id="UP000597444">
    <property type="component" value="Unassembled WGS sequence"/>
</dbReference>
<dbReference type="Gene3D" id="3.40.190.10">
    <property type="entry name" value="Periplasmic binding protein-like II"/>
    <property type="match status" value="2"/>
</dbReference>
<keyword evidence="3" id="KW-0732">Signal</keyword>
<sequence>MFGSRQAILNQLLEQRRTGYLTRRTFLKRTSEIGLAGSLASMLLEACEQEKQPTSNKVTKIIWQTEDDHYGTFNFLVRMFNRFHPDIQVQATKAQSHCNPHDDLVSKLQAHQGSPDVLSLDVPWMDEFVRNGWIIPLTNSWLQANAKNYLQKPLQAVTFPNPETGQRQIWAAPLHTDIGLLYYRKDFSDLISRPPQTWTDLEAMARVVQKEGRCKWGYVWQGKKYDGLVCDFVEVLSSYNASIFDPHAPQVVTINSPEALAALSEMVSWVGTISPPTTPTFGEYETVDQWLGRNAVFMRCWPNISAWSKDASQSLVRHTFDIAPLPSGAKSCLGGWQLAINRYSQNQEAAWQFIQWMLQREAQQYLAVKEGFTVTLASIYKDKRVQTWNPLFAFLDQPSTFSPKKSLLETLLDNAQLRPVLPCFSQVASAIESHVNAALIGSEKPAIALQRLQTELQDVMQRCQTVSKLVCASS</sequence>
<evidence type="ECO:0000313" key="5">
    <source>
        <dbReference type="Proteomes" id="UP000597444"/>
    </source>
</evidence>
<dbReference type="InterPro" id="IPR050490">
    <property type="entry name" value="Bact_solute-bd_prot1"/>
</dbReference>
<reference evidence="4" key="1">
    <citation type="submission" date="2020-10" db="EMBL/GenBank/DDBJ databases">
        <title>Taxonomic study of unclassified bacteria belonging to the class Ktedonobacteria.</title>
        <authorList>
            <person name="Yabe S."/>
            <person name="Wang C.M."/>
            <person name="Zheng Y."/>
            <person name="Sakai Y."/>
            <person name="Cavaletti L."/>
            <person name="Monciardini P."/>
            <person name="Donadio S."/>
        </authorList>
    </citation>
    <scope>NUCLEOTIDE SEQUENCE</scope>
    <source>
        <strain evidence="4">ID150040</strain>
    </source>
</reference>
<gene>
    <name evidence="4" type="ORF">KSF_034470</name>
</gene>
<dbReference type="EMBL" id="BNJK01000001">
    <property type="protein sequence ID" value="GHO93399.1"/>
    <property type="molecule type" value="Genomic_DNA"/>
</dbReference>
<keyword evidence="5" id="KW-1185">Reference proteome</keyword>
<evidence type="ECO:0000313" key="4">
    <source>
        <dbReference type="EMBL" id="GHO93399.1"/>
    </source>
</evidence>
<dbReference type="PANTHER" id="PTHR43649">
    <property type="entry name" value="ARABINOSE-BINDING PROTEIN-RELATED"/>
    <property type="match status" value="1"/>
</dbReference>
<dbReference type="PANTHER" id="PTHR43649:SF34">
    <property type="entry name" value="ABC TRANSPORTER PERIPLASMIC-BINDING PROTEIN YCJN-RELATED"/>
    <property type="match status" value="1"/>
</dbReference>
<name>A0A8J3MZR7_9CHLR</name>
<keyword evidence="2" id="KW-0813">Transport</keyword>
<comment type="caution">
    <text evidence="4">The sequence shown here is derived from an EMBL/GenBank/DDBJ whole genome shotgun (WGS) entry which is preliminary data.</text>
</comment>
<dbReference type="InterPro" id="IPR006059">
    <property type="entry name" value="SBP"/>
</dbReference>
<evidence type="ECO:0000256" key="1">
    <source>
        <dbReference type="ARBA" id="ARBA00008520"/>
    </source>
</evidence>
<comment type="similarity">
    <text evidence="1">Belongs to the bacterial solute-binding protein 1 family.</text>
</comment>
<protein>
    <submittedName>
        <fullName evidence="4">Putative ABC transporter-binding protein</fullName>
    </submittedName>
</protein>